<dbReference type="AlphaFoldDB" id="A0AA40V7V5"/>
<evidence type="ECO:0000313" key="2">
    <source>
        <dbReference type="EMBL" id="MBA1307585.1"/>
    </source>
</evidence>
<feature type="transmembrane region" description="Helical" evidence="1">
    <location>
        <begin position="12"/>
        <end position="35"/>
    </location>
</feature>
<keyword evidence="1" id="KW-0812">Transmembrane</keyword>
<proteinExistence type="predicted"/>
<sequence>MATTVVPKQHVLAIISVALLAAGGIMIETAMNVTFPKLTQVFHTSLNNIQWVTT</sequence>
<dbReference type="EMBL" id="JAAMRD010000157">
    <property type="protein sequence ID" value="MBA1307585.1"/>
    <property type="molecule type" value="Genomic_DNA"/>
</dbReference>
<evidence type="ECO:0000313" key="3">
    <source>
        <dbReference type="Proteomes" id="UP001138621"/>
    </source>
</evidence>
<comment type="caution">
    <text evidence="2">The sequence shown here is derived from an EMBL/GenBank/DDBJ whole genome shotgun (WGS) entry which is preliminary data.</text>
</comment>
<organism evidence="2 3">
    <name type="scientific">Stutzerimonas stutzeri</name>
    <name type="common">Pseudomonas stutzeri</name>
    <dbReference type="NCBI Taxonomy" id="316"/>
    <lineage>
        <taxon>Bacteria</taxon>
        <taxon>Pseudomonadati</taxon>
        <taxon>Pseudomonadota</taxon>
        <taxon>Gammaproteobacteria</taxon>
        <taxon>Pseudomonadales</taxon>
        <taxon>Pseudomonadaceae</taxon>
        <taxon>Stutzerimonas</taxon>
    </lineage>
</organism>
<accession>A0AA40V7V5</accession>
<gene>
    <name evidence="2" type="ORF">G7024_24875</name>
</gene>
<name>A0AA40V7V5_STUST</name>
<protein>
    <submittedName>
        <fullName evidence="2">Multidrug efflux MFS transporter</fullName>
    </submittedName>
</protein>
<keyword evidence="1" id="KW-1133">Transmembrane helix</keyword>
<dbReference type="Proteomes" id="UP001138621">
    <property type="component" value="Unassembled WGS sequence"/>
</dbReference>
<reference evidence="2" key="1">
    <citation type="submission" date="2020-02" db="EMBL/GenBank/DDBJ databases">
        <title>Synteny-based analysis reveals conserved mechanism for high triclosan tolerance in Pseudomonas, as well as instances of horizontal transfer.</title>
        <authorList>
            <person name="Mcfarland A.G."/>
            <person name="Bertucci H.K."/>
            <person name="Litmann E."/>
            <person name="Shen J."/>
            <person name="Huttenhower C."/>
            <person name="Hartmann E.M."/>
        </authorList>
    </citation>
    <scope>NUCLEOTIDE SEQUENCE</scope>
    <source>
        <strain evidence="2">109A1</strain>
    </source>
</reference>
<evidence type="ECO:0000256" key="1">
    <source>
        <dbReference type="SAM" id="Phobius"/>
    </source>
</evidence>
<feature type="non-terminal residue" evidence="2">
    <location>
        <position position="54"/>
    </location>
</feature>
<keyword evidence="1" id="KW-0472">Membrane</keyword>